<evidence type="ECO:0000313" key="2">
    <source>
        <dbReference type="Proteomes" id="UP000587760"/>
    </source>
</evidence>
<reference evidence="1 2" key="1">
    <citation type="submission" date="2020-08" db="EMBL/GenBank/DDBJ databases">
        <title>Genomic Encyclopedia of Type Strains, Phase IV (KMG-IV): sequencing the most valuable type-strain genomes for metagenomic binning, comparative biology and taxonomic classification.</title>
        <authorList>
            <person name="Goeker M."/>
        </authorList>
    </citation>
    <scope>NUCLEOTIDE SEQUENCE [LARGE SCALE GENOMIC DNA]</scope>
    <source>
        <strain evidence="1 2">DSM 2461</strain>
    </source>
</reference>
<protein>
    <recommendedName>
        <fullName evidence="3">Guanylate cyclase domain-containing protein</fullName>
    </recommendedName>
</protein>
<dbReference type="InterPro" id="IPR029787">
    <property type="entry name" value="Nucleotide_cyclase"/>
</dbReference>
<accession>A0A841RE31</accession>
<dbReference type="SUPFAM" id="SSF55073">
    <property type="entry name" value="Nucleotide cyclase"/>
    <property type="match status" value="1"/>
</dbReference>
<dbReference type="Proteomes" id="UP000587760">
    <property type="component" value="Unassembled WGS sequence"/>
</dbReference>
<dbReference type="EMBL" id="JACHGJ010000003">
    <property type="protein sequence ID" value="MBB6480622.1"/>
    <property type="molecule type" value="Genomic_DNA"/>
</dbReference>
<dbReference type="AlphaFoldDB" id="A0A841RE31"/>
<dbReference type="RefSeq" id="WP_184746879.1">
    <property type="nucleotide sequence ID" value="NZ_JACHGJ010000003.1"/>
</dbReference>
<evidence type="ECO:0008006" key="3">
    <source>
        <dbReference type="Google" id="ProtNLM"/>
    </source>
</evidence>
<proteinExistence type="predicted"/>
<comment type="caution">
    <text evidence="1">The sequence shown here is derived from an EMBL/GenBank/DDBJ whole genome shotgun (WGS) entry which is preliminary data.</text>
</comment>
<evidence type="ECO:0000313" key="1">
    <source>
        <dbReference type="EMBL" id="MBB6480622.1"/>
    </source>
</evidence>
<dbReference type="Gene3D" id="3.30.70.1230">
    <property type="entry name" value="Nucleotide cyclase"/>
    <property type="match status" value="1"/>
</dbReference>
<organism evidence="1 2">
    <name type="scientific">Spirochaeta isovalerica</name>
    <dbReference type="NCBI Taxonomy" id="150"/>
    <lineage>
        <taxon>Bacteria</taxon>
        <taxon>Pseudomonadati</taxon>
        <taxon>Spirochaetota</taxon>
        <taxon>Spirochaetia</taxon>
        <taxon>Spirochaetales</taxon>
        <taxon>Spirochaetaceae</taxon>
        <taxon>Spirochaeta</taxon>
    </lineage>
</organism>
<name>A0A841RE31_9SPIO</name>
<gene>
    <name evidence="1" type="ORF">HNR50_002285</name>
</gene>
<keyword evidence="2" id="KW-1185">Reference proteome</keyword>
<sequence>MVMKRHVRTLAINSLTEALDIKTMLNVANLLMTGYDSDYIYNRTGFPRNMPMPPREVARQIVDDVNTLGLYLEFVTILIRIQEEGLKTRQYRIPYLRELLNDILEQGYIYEPNRKMFIEDPEVRRTANWGVLRSDEDTFSFLRVDIVGNSDLVRKYPSDVIRTTYADFKSIVTRTVEKRNARIWNWEGDGGLAAFYFGRNIHQSAVLSGMEILHQLFIYNRLNSRLDDILNIRIAVHSGPCHYCGNPSDLDRSETIITIKELEKNNTETDSLSISRTVYVMLDPLIARQFDTMKRNLKTDCYNYRIRWECDH</sequence>